<comment type="subcellular location">
    <subcellularLocation>
        <location evidence="1 11">Mitochondrion inner membrane</location>
    </subcellularLocation>
</comment>
<keyword evidence="7 11" id="KW-0496">Mitochondrion</keyword>
<keyword evidence="3 11" id="KW-0349">Heme</keyword>
<comment type="similarity">
    <text evidence="2 11">Belongs to the cytochrome c-type heme lyase family.</text>
</comment>
<comment type="caution">
    <text evidence="13">The sequence shown here is derived from an EMBL/GenBank/DDBJ whole genome shotgun (WGS) entry which is preliminary data.</text>
</comment>
<evidence type="ECO:0000256" key="12">
    <source>
        <dbReference type="SAM" id="MobiDB-lite"/>
    </source>
</evidence>
<dbReference type="EMBL" id="JAODUO010000559">
    <property type="protein sequence ID" value="KAK2178141.1"/>
    <property type="molecule type" value="Genomic_DNA"/>
</dbReference>
<dbReference type="PANTHER" id="PTHR12743">
    <property type="entry name" value="CYTOCHROME C1 HEME LYASE"/>
    <property type="match status" value="1"/>
</dbReference>
<evidence type="ECO:0000256" key="4">
    <source>
        <dbReference type="ARBA" id="ARBA00022723"/>
    </source>
</evidence>
<dbReference type="InterPro" id="IPR000511">
    <property type="entry name" value="Holocyt_c/c1_synthase"/>
</dbReference>
<keyword evidence="8 11" id="KW-0472">Membrane</keyword>
<feature type="region of interest" description="Disordered" evidence="12">
    <location>
        <begin position="89"/>
        <end position="122"/>
    </location>
</feature>
<evidence type="ECO:0000256" key="1">
    <source>
        <dbReference type="ARBA" id="ARBA00004273"/>
    </source>
</evidence>
<evidence type="ECO:0000256" key="5">
    <source>
        <dbReference type="ARBA" id="ARBA00022792"/>
    </source>
</evidence>
<dbReference type="Pfam" id="PF01265">
    <property type="entry name" value="Cyto_heme_lyase"/>
    <property type="match status" value="1"/>
</dbReference>
<organism evidence="13 14">
    <name type="scientific">Ridgeia piscesae</name>
    <name type="common">Tubeworm</name>
    <dbReference type="NCBI Taxonomy" id="27915"/>
    <lineage>
        <taxon>Eukaryota</taxon>
        <taxon>Metazoa</taxon>
        <taxon>Spiralia</taxon>
        <taxon>Lophotrochozoa</taxon>
        <taxon>Annelida</taxon>
        <taxon>Polychaeta</taxon>
        <taxon>Sedentaria</taxon>
        <taxon>Canalipalpata</taxon>
        <taxon>Sabellida</taxon>
        <taxon>Siboglinidae</taxon>
        <taxon>Ridgeia</taxon>
    </lineage>
</organism>
<accession>A0AAD9KVD4</accession>
<evidence type="ECO:0000256" key="9">
    <source>
        <dbReference type="ARBA" id="ARBA00023239"/>
    </source>
</evidence>
<evidence type="ECO:0000256" key="6">
    <source>
        <dbReference type="ARBA" id="ARBA00023004"/>
    </source>
</evidence>
<dbReference type="EC" id="4.4.1.17" evidence="11"/>
<sequence>MGAVNSTEAATAVAQQNIIAIKSLPNDDIGKQRSAAECPVPHIAHQLQEQSPGSVADCPVLGGESASAGVDKFVSECPLTEEERQAYVTDKVDPLNMMPPPNQRPAPDQPFSLPVARQKSSIPKAGTEGEFWVYPSQQMFWNAMLRKGSLGTYIPY</sequence>
<dbReference type="Proteomes" id="UP001209878">
    <property type="component" value="Unassembled WGS sequence"/>
</dbReference>
<protein>
    <recommendedName>
        <fullName evidence="11">Holocytochrome c-type synthase</fullName>
        <ecNumber evidence="11">4.4.1.17</ecNumber>
    </recommendedName>
</protein>
<dbReference type="GO" id="GO:0046872">
    <property type="term" value="F:metal ion binding"/>
    <property type="evidence" value="ECO:0007669"/>
    <property type="project" value="UniProtKB-KW"/>
</dbReference>
<evidence type="ECO:0000256" key="7">
    <source>
        <dbReference type="ARBA" id="ARBA00023128"/>
    </source>
</evidence>
<reference evidence="13" key="1">
    <citation type="journal article" date="2023" name="Mol. Biol. Evol.">
        <title>Third-Generation Sequencing Reveals the Adaptive Role of the Epigenome in Three Deep-Sea Polychaetes.</title>
        <authorList>
            <person name="Perez M."/>
            <person name="Aroh O."/>
            <person name="Sun Y."/>
            <person name="Lan Y."/>
            <person name="Juniper S.K."/>
            <person name="Young C.R."/>
            <person name="Angers B."/>
            <person name="Qian P.Y."/>
        </authorList>
    </citation>
    <scope>NUCLEOTIDE SEQUENCE</scope>
    <source>
        <strain evidence="13">R07B-5</strain>
    </source>
</reference>
<evidence type="ECO:0000313" key="14">
    <source>
        <dbReference type="Proteomes" id="UP001209878"/>
    </source>
</evidence>
<gene>
    <name evidence="13" type="ORF">NP493_560g01130</name>
</gene>
<dbReference type="PANTHER" id="PTHR12743:SF0">
    <property type="entry name" value="HOLOCYTOCHROME C-TYPE SYNTHASE"/>
    <property type="match status" value="1"/>
</dbReference>
<comment type="catalytic activity">
    <reaction evidence="10">
        <text>holo-[cytochrome c] = apo-[cytochrome c] + heme b</text>
        <dbReference type="Rhea" id="RHEA:22648"/>
        <dbReference type="Rhea" id="RHEA-COMP:10725"/>
        <dbReference type="Rhea" id="RHEA-COMP:10726"/>
        <dbReference type="ChEBI" id="CHEBI:29950"/>
        <dbReference type="ChEBI" id="CHEBI:60344"/>
        <dbReference type="ChEBI" id="CHEBI:83739"/>
        <dbReference type="EC" id="4.4.1.17"/>
    </reaction>
    <physiologicalReaction direction="right-to-left" evidence="10">
        <dbReference type="Rhea" id="RHEA:22650"/>
    </physiologicalReaction>
</comment>
<dbReference type="GO" id="GO:0004408">
    <property type="term" value="F:holocytochrome-c synthase activity"/>
    <property type="evidence" value="ECO:0007669"/>
    <property type="project" value="UniProtKB-EC"/>
</dbReference>
<proteinExistence type="inferred from homology"/>
<keyword evidence="9 11" id="KW-0456">Lyase</keyword>
<name>A0AAD9KVD4_RIDPI</name>
<evidence type="ECO:0000313" key="13">
    <source>
        <dbReference type="EMBL" id="KAK2178141.1"/>
    </source>
</evidence>
<dbReference type="GO" id="GO:0005743">
    <property type="term" value="C:mitochondrial inner membrane"/>
    <property type="evidence" value="ECO:0007669"/>
    <property type="project" value="UniProtKB-SubCell"/>
</dbReference>
<keyword evidence="14" id="KW-1185">Reference proteome</keyword>
<evidence type="ECO:0000256" key="8">
    <source>
        <dbReference type="ARBA" id="ARBA00023136"/>
    </source>
</evidence>
<keyword evidence="5 11" id="KW-0999">Mitochondrion inner membrane</keyword>
<dbReference type="AlphaFoldDB" id="A0AAD9KVD4"/>
<keyword evidence="6 11" id="KW-0408">Iron</keyword>
<keyword evidence="4 11" id="KW-0479">Metal-binding</keyword>
<comment type="function">
    <text evidence="11">Lyase that catalyzes the covalent linking of the heme group to the cytochrome C apoprotein to produce the mature functional cytochrome.</text>
</comment>
<evidence type="ECO:0000256" key="2">
    <source>
        <dbReference type="ARBA" id="ARBA00007255"/>
    </source>
</evidence>
<evidence type="ECO:0000256" key="10">
    <source>
        <dbReference type="ARBA" id="ARBA00023944"/>
    </source>
</evidence>
<evidence type="ECO:0000256" key="3">
    <source>
        <dbReference type="ARBA" id="ARBA00022617"/>
    </source>
</evidence>
<evidence type="ECO:0000256" key="11">
    <source>
        <dbReference type="RuleBase" id="RU363130"/>
    </source>
</evidence>
<feature type="compositionally biased region" description="Pro residues" evidence="12">
    <location>
        <begin position="97"/>
        <end position="108"/>
    </location>
</feature>